<organism evidence="2 3">
    <name type="scientific">Tistrella mobilis</name>
    <dbReference type="NCBI Taxonomy" id="171437"/>
    <lineage>
        <taxon>Bacteria</taxon>
        <taxon>Pseudomonadati</taxon>
        <taxon>Pseudomonadota</taxon>
        <taxon>Alphaproteobacteria</taxon>
        <taxon>Geminicoccales</taxon>
        <taxon>Geminicoccaceae</taxon>
        <taxon>Tistrella</taxon>
    </lineage>
</organism>
<evidence type="ECO:0000313" key="4">
    <source>
        <dbReference type="Proteomes" id="UP000257706"/>
    </source>
</evidence>
<dbReference type="EMBL" id="LPZR01000121">
    <property type="protein sequence ID" value="KYO53238.1"/>
    <property type="molecule type" value="Genomic_DNA"/>
</dbReference>
<dbReference type="RefSeq" id="WP_062763720.1">
    <property type="nucleotide sequence ID" value="NZ_CP121042.1"/>
</dbReference>
<evidence type="ECO:0000313" key="1">
    <source>
        <dbReference type="EMBL" id="HAE46850.1"/>
    </source>
</evidence>
<dbReference type="Proteomes" id="UP000075787">
    <property type="component" value="Unassembled WGS sequence"/>
</dbReference>
<reference evidence="2 3" key="1">
    <citation type="submission" date="2015-12" db="EMBL/GenBank/DDBJ databases">
        <title>Genome sequence of Tistrella mobilis MCCC 1A02139.</title>
        <authorList>
            <person name="Lu L."/>
            <person name="Lai Q."/>
            <person name="Shao Z."/>
            <person name="Qian P."/>
        </authorList>
    </citation>
    <scope>NUCLEOTIDE SEQUENCE [LARGE SCALE GENOMIC DNA]</scope>
    <source>
        <strain evidence="2 3">MCCC 1A02139</strain>
    </source>
</reference>
<name>A0A162L4H8_9PROT</name>
<dbReference type="EMBL" id="DMAI01000088">
    <property type="protein sequence ID" value="HAE46850.1"/>
    <property type="molecule type" value="Genomic_DNA"/>
</dbReference>
<dbReference type="AlphaFoldDB" id="A0A162L4H8"/>
<dbReference type="GeneID" id="97239084"/>
<dbReference type="OrthoDB" id="3174560at2"/>
<accession>A0A162L4H8</accession>
<sequence length="97" mass="11005">MPKEAIFNVTIDAALHEAFVAETTAADRPTSEVISELMQDFIARQREARAYDAFVRRKVARAEEDVRRGAVLSNEEVEARAAEQRARLLARFADRRS</sequence>
<gene>
    <name evidence="2" type="ORF">AUP44_26965</name>
    <name evidence="1" type="ORF">DCK97_05465</name>
</gene>
<comment type="caution">
    <text evidence="2">The sequence shown here is derived from an EMBL/GenBank/DDBJ whole genome shotgun (WGS) entry which is preliminary data.</text>
</comment>
<dbReference type="Gene3D" id="6.20.450.20">
    <property type="match status" value="1"/>
</dbReference>
<dbReference type="Proteomes" id="UP000257706">
    <property type="component" value="Unassembled WGS sequence"/>
</dbReference>
<proteinExistence type="predicted"/>
<evidence type="ECO:0000313" key="2">
    <source>
        <dbReference type="EMBL" id="KYO53238.1"/>
    </source>
</evidence>
<protein>
    <submittedName>
        <fullName evidence="1">Antitoxin of toxin-antitoxin stability system</fullName>
    </submittedName>
</protein>
<evidence type="ECO:0000313" key="3">
    <source>
        <dbReference type="Proteomes" id="UP000075787"/>
    </source>
</evidence>
<reference evidence="1 4" key="2">
    <citation type="journal article" date="2018" name="Nat. Biotechnol.">
        <title>A standardized bacterial taxonomy based on genome phylogeny substantially revises the tree of life.</title>
        <authorList>
            <person name="Parks D.H."/>
            <person name="Chuvochina M."/>
            <person name="Waite D.W."/>
            <person name="Rinke C."/>
            <person name="Skarshewski A."/>
            <person name="Chaumeil P.A."/>
            <person name="Hugenholtz P."/>
        </authorList>
    </citation>
    <scope>NUCLEOTIDE SEQUENCE [LARGE SCALE GENOMIC DNA]</scope>
    <source>
        <strain evidence="1">UBA8739</strain>
    </source>
</reference>